<evidence type="ECO:0000256" key="2">
    <source>
        <dbReference type="ARBA" id="ARBA00022801"/>
    </source>
</evidence>
<name>A0A1N7LKA1_9BACL</name>
<dbReference type="EMBL" id="FTOO01000003">
    <property type="protein sequence ID" value="SIS74246.1"/>
    <property type="molecule type" value="Genomic_DNA"/>
</dbReference>
<dbReference type="PANTHER" id="PTHR48081">
    <property type="entry name" value="AB HYDROLASE SUPERFAMILY PROTEIN C4A8.06C"/>
    <property type="match status" value="1"/>
</dbReference>
<sequence length="316" mass="34890">MPLDPVIQQVLDQLNRMPARDYSTLSASQFRSQQSMFPPVKQEPVAEVRDIEAELPGRTLKIRMYRPEGIEPPYPALVYYHGGGWVVGDIETHDPVCRVLAKDGRAVVFSVDYRLAPEHKFPAAVEDAYDALQWIADRASSYQLDPGRIAVGGDSAGGNLAAVTSILAKERKGPAIAFQLLIYPSTGYDPAQPPASILENAEGYLLTGGMMLWFRDQYLNSLDELTHPWFSPVLYPDLTGLPPAYIATAQYDPLRDVGKLYAEALEKAGVKVEIENFEDLIHGFAQFYSLSPGATKALLRIAEKLREGLGTGREAH</sequence>
<dbReference type="RefSeq" id="WP_076345770.1">
    <property type="nucleotide sequence ID" value="NZ_FTOO01000003.1"/>
</dbReference>
<reference evidence="5" key="1">
    <citation type="submission" date="2017-01" db="EMBL/GenBank/DDBJ databases">
        <authorList>
            <person name="Varghese N."/>
            <person name="Submissions S."/>
        </authorList>
    </citation>
    <scope>NUCLEOTIDE SEQUENCE [LARGE SCALE GENOMIC DNA]</scope>
    <source>
        <strain evidence="5">DSM 16176</strain>
    </source>
</reference>
<keyword evidence="5" id="KW-1185">Reference proteome</keyword>
<evidence type="ECO:0000259" key="3">
    <source>
        <dbReference type="Pfam" id="PF07859"/>
    </source>
</evidence>
<dbReference type="Pfam" id="PF07859">
    <property type="entry name" value="Abhydrolase_3"/>
    <property type="match status" value="1"/>
</dbReference>
<proteinExistence type="inferred from homology"/>
<dbReference type="Gene3D" id="3.40.50.1820">
    <property type="entry name" value="alpha/beta hydrolase"/>
    <property type="match status" value="1"/>
</dbReference>
<comment type="similarity">
    <text evidence="1">Belongs to the 'GDXG' lipolytic enzyme family.</text>
</comment>
<dbReference type="InterPro" id="IPR050300">
    <property type="entry name" value="GDXG_lipolytic_enzyme"/>
</dbReference>
<dbReference type="InterPro" id="IPR013094">
    <property type="entry name" value="AB_hydrolase_3"/>
</dbReference>
<keyword evidence="2" id="KW-0378">Hydrolase</keyword>
<dbReference type="OrthoDB" id="9815425at2"/>
<accession>A0A1N7LKA1</accession>
<dbReference type="AlphaFoldDB" id="A0A1N7LKA1"/>
<dbReference type="STRING" id="252246.SAMN05421799_103204"/>
<dbReference type="GO" id="GO:0016787">
    <property type="term" value="F:hydrolase activity"/>
    <property type="evidence" value="ECO:0007669"/>
    <property type="project" value="UniProtKB-KW"/>
</dbReference>
<evidence type="ECO:0000256" key="1">
    <source>
        <dbReference type="ARBA" id="ARBA00010515"/>
    </source>
</evidence>
<feature type="domain" description="Alpha/beta hydrolase fold-3" evidence="3">
    <location>
        <begin position="77"/>
        <end position="285"/>
    </location>
</feature>
<gene>
    <name evidence="4" type="ORF">SAMN05421799_103204</name>
</gene>
<evidence type="ECO:0000313" key="5">
    <source>
        <dbReference type="Proteomes" id="UP000186156"/>
    </source>
</evidence>
<dbReference type="InterPro" id="IPR029058">
    <property type="entry name" value="AB_hydrolase_fold"/>
</dbReference>
<protein>
    <submittedName>
        <fullName evidence="4">Acetyl esterase</fullName>
    </submittedName>
</protein>
<dbReference type="Proteomes" id="UP000186156">
    <property type="component" value="Unassembled WGS sequence"/>
</dbReference>
<dbReference type="FunFam" id="3.40.50.1820:FF:000089">
    <property type="entry name" value="Alpha/beta hydrolase"/>
    <property type="match status" value="1"/>
</dbReference>
<organism evidence="4 5">
    <name type="scientific">Alicyclobacillus vulcanalis</name>
    <dbReference type="NCBI Taxonomy" id="252246"/>
    <lineage>
        <taxon>Bacteria</taxon>
        <taxon>Bacillati</taxon>
        <taxon>Bacillota</taxon>
        <taxon>Bacilli</taxon>
        <taxon>Bacillales</taxon>
        <taxon>Alicyclobacillaceae</taxon>
        <taxon>Alicyclobacillus</taxon>
    </lineage>
</organism>
<evidence type="ECO:0000313" key="4">
    <source>
        <dbReference type="EMBL" id="SIS74246.1"/>
    </source>
</evidence>
<dbReference type="SUPFAM" id="SSF53474">
    <property type="entry name" value="alpha/beta-Hydrolases"/>
    <property type="match status" value="1"/>
</dbReference>
<dbReference type="PANTHER" id="PTHR48081:SF8">
    <property type="entry name" value="ALPHA_BETA HYDROLASE FOLD-3 DOMAIN-CONTAINING PROTEIN-RELATED"/>
    <property type="match status" value="1"/>
</dbReference>